<protein>
    <submittedName>
        <fullName evidence="3">Uncharacterized protein</fullName>
    </submittedName>
</protein>
<feature type="signal peptide" evidence="2">
    <location>
        <begin position="1"/>
        <end position="28"/>
    </location>
</feature>
<evidence type="ECO:0000313" key="4">
    <source>
        <dbReference type="Proteomes" id="UP000807025"/>
    </source>
</evidence>
<gene>
    <name evidence="3" type="ORF">BDN71DRAFT_1509923</name>
</gene>
<feature type="compositionally biased region" description="Basic and acidic residues" evidence="1">
    <location>
        <begin position="217"/>
        <end position="238"/>
    </location>
</feature>
<dbReference type="EMBL" id="MU154610">
    <property type="protein sequence ID" value="KAF9491899.1"/>
    <property type="molecule type" value="Genomic_DNA"/>
</dbReference>
<feature type="region of interest" description="Disordered" evidence="1">
    <location>
        <begin position="138"/>
        <end position="238"/>
    </location>
</feature>
<feature type="compositionally biased region" description="Polar residues" evidence="1">
    <location>
        <begin position="149"/>
        <end position="159"/>
    </location>
</feature>
<sequence>MHAFPRILACALPFLILKLHIAAAAASAFEPGSVVKGNAVISRDPVIPTSSYETDTTLLQAREIRNPDYSSSSPQDATARNTTTTPAREITEEDSLDHGSNIDNDEHAQGGAHSADGVRNVLFSRAAGKFQVKQLRQRSAELDSGAVMKSTSRPNSNADLPSKRGSPVVFVPRPIPTADRPQGGNRVVSGFNPPERTFEDFGSVNHRSFEDSAANRTSDHHPSPLEFQVSDHIRHVEE</sequence>
<proteinExistence type="predicted"/>
<keyword evidence="2" id="KW-0732">Signal</keyword>
<dbReference type="Proteomes" id="UP000807025">
    <property type="component" value="Unassembled WGS sequence"/>
</dbReference>
<evidence type="ECO:0000256" key="1">
    <source>
        <dbReference type="SAM" id="MobiDB-lite"/>
    </source>
</evidence>
<feature type="compositionally biased region" description="Low complexity" evidence="1">
    <location>
        <begin position="77"/>
        <end position="88"/>
    </location>
</feature>
<evidence type="ECO:0000313" key="3">
    <source>
        <dbReference type="EMBL" id="KAF9491899.1"/>
    </source>
</evidence>
<reference evidence="3" key="1">
    <citation type="submission" date="2020-11" db="EMBL/GenBank/DDBJ databases">
        <authorList>
            <consortium name="DOE Joint Genome Institute"/>
            <person name="Ahrendt S."/>
            <person name="Riley R."/>
            <person name="Andreopoulos W."/>
            <person name="Labutti K."/>
            <person name="Pangilinan J."/>
            <person name="Ruiz-Duenas F.J."/>
            <person name="Barrasa J.M."/>
            <person name="Sanchez-Garcia M."/>
            <person name="Camarero S."/>
            <person name="Miyauchi S."/>
            <person name="Serrano A."/>
            <person name="Linde D."/>
            <person name="Babiker R."/>
            <person name="Drula E."/>
            <person name="Ayuso-Fernandez I."/>
            <person name="Pacheco R."/>
            <person name="Padilla G."/>
            <person name="Ferreira P."/>
            <person name="Barriuso J."/>
            <person name="Kellner H."/>
            <person name="Castanera R."/>
            <person name="Alfaro M."/>
            <person name="Ramirez L."/>
            <person name="Pisabarro A.G."/>
            <person name="Kuo A."/>
            <person name="Tritt A."/>
            <person name="Lipzen A."/>
            <person name="He G."/>
            <person name="Yan M."/>
            <person name="Ng V."/>
            <person name="Cullen D."/>
            <person name="Martin F."/>
            <person name="Rosso M.-N."/>
            <person name="Henrissat B."/>
            <person name="Hibbett D."/>
            <person name="Martinez A.T."/>
            <person name="Grigoriev I.V."/>
        </authorList>
    </citation>
    <scope>NUCLEOTIDE SEQUENCE</scope>
    <source>
        <strain evidence="3">ATCC 90797</strain>
    </source>
</reference>
<evidence type="ECO:0000256" key="2">
    <source>
        <dbReference type="SAM" id="SignalP"/>
    </source>
</evidence>
<feature type="region of interest" description="Disordered" evidence="1">
    <location>
        <begin position="64"/>
        <end position="113"/>
    </location>
</feature>
<dbReference type="AlphaFoldDB" id="A0A9P5ZQ44"/>
<comment type="caution">
    <text evidence="3">The sequence shown here is derived from an EMBL/GenBank/DDBJ whole genome shotgun (WGS) entry which is preliminary data.</text>
</comment>
<name>A0A9P5ZQ44_PLEER</name>
<accession>A0A9P5ZQ44</accession>
<keyword evidence="4" id="KW-1185">Reference proteome</keyword>
<dbReference type="OrthoDB" id="2994827at2759"/>
<organism evidence="3 4">
    <name type="scientific">Pleurotus eryngii</name>
    <name type="common">Boletus of the steppes</name>
    <dbReference type="NCBI Taxonomy" id="5323"/>
    <lineage>
        <taxon>Eukaryota</taxon>
        <taxon>Fungi</taxon>
        <taxon>Dikarya</taxon>
        <taxon>Basidiomycota</taxon>
        <taxon>Agaricomycotina</taxon>
        <taxon>Agaricomycetes</taxon>
        <taxon>Agaricomycetidae</taxon>
        <taxon>Agaricales</taxon>
        <taxon>Pleurotineae</taxon>
        <taxon>Pleurotaceae</taxon>
        <taxon>Pleurotus</taxon>
    </lineage>
</organism>
<feature type="chain" id="PRO_5040181124" evidence="2">
    <location>
        <begin position="29"/>
        <end position="238"/>
    </location>
</feature>